<dbReference type="InterPro" id="IPR006015">
    <property type="entry name" value="Universal_stress_UspA"/>
</dbReference>
<organism evidence="3 4">
    <name type="scientific">Ancylobacter dichloromethanicus</name>
    <dbReference type="NCBI Taxonomy" id="518825"/>
    <lineage>
        <taxon>Bacteria</taxon>
        <taxon>Pseudomonadati</taxon>
        <taxon>Pseudomonadota</taxon>
        <taxon>Alphaproteobacteria</taxon>
        <taxon>Hyphomicrobiales</taxon>
        <taxon>Xanthobacteraceae</taxon>
        <taxon>Ancylobacter</taxon>
    </lineage>
</organism>
<keyword evidence="4" id="KW-1185">Reference proteome</keyword>
<gene>
    <name evidence="3" type="ORF">GCM10017643_25140</name>
</gene>
<dbReference type="CDD" id="cd00293">
    <property type="entry name" value="USP-like"/>
    <property type="match status" value="1"/>
</dbReference>
<dbReference type="Proteomes" id="UP001143370">
    <property type="component" value="Unassembled WGS sequence"/>
</dbReference>
<accession>A0A9W6JB57</accession>
<comment type="caution">
    <text evidence="3">The sequence shown here is derived from an EMBL/GenBank/DDBJ whole genome shotgun (WGS) entry which is preliminary data.</text>
</comment>
<protein>
    <submittedName>
        <fullName evidence="3">Universal stress protein UspA</fullName>
    </submittedName>
</protein>
<proteinExistence type="inferred from homology"/>
<dbReference type="AlphaFoldDB" id="A0A9W6JB57"/>
<dbReference type="PRINTS" id="PR01438">
    <property type="entry name" value="UNVRSLSTRESS"/>
</dbReference>
<evidence type="ECO:0000313" key="3">
    <source>
        <dbReference type="EMBL" id="GLK72398.1"/>
    </source>
</evidence>
<dbReference type="Pfam" id="PF00582">
    <property type="entry name" value="Usp"/>
    <property type="match status" value="1"/>
</dbReference>
<sequence length="271" mass="28917">MKILSVLTSSTSVPAALDGAELAAAALPGACVEALEVVVDPAHMMASSEEISIQQLRELREGNAEQRARATREAFDSWNAQRGTKAAPVAWRAVTGAETDSVIKEAGADIALIVMAHDANMDATDALHAAIFSTRRPVLLIPTGWRPGARPLFSHIAVGLTDDDTMRRAIIAAEPWLRAAARISAISIQDRGDDGADPASMWPLPAITPDFVTVPSSHETIAARLVQEADRLNADLLVVGAYGHLEFIEWLFGGVTRDLLKVADLPLLLAH</sequence>
<dbReference type="Gene3D" id="3.40.50.12370">
    <property type="match status" value="1"/>
</dbReference>
<name>A0A9W6JB57_9HYPH</name>
<dbReference type="InterPro" id="IPR006016">
    <property type="entry name" value="UspA"/>
</dbReference>
<comment type="similarity">
    <text evidence="1">Belongs to the universal stress protein A family.</text>
</comment>
<dbReference type="SUPFAM" id="SSF52402">
    <property type="entry name" value="Adenine nucleotide alpha hydrolases-like"/>
    <property type="match status" value="1"/>
</dbReference>
<reference evidence="3" key="2">
    <citation type="submission" date="2023-01" db="EMBL/GenBank/DDBJ databases">
        <authorList>
            <person name="Sun Q."/>
            <person name="Evtushenko L."/>
        </authorList>
    </citation>
    <scope>NUCLEOTIDE SEQUENCE</scope>
    <source>
        <strain evidence="3">VKM B-2484</strain>
    </source>
</reference>
<reference evidence="3" key="1">
    <citation type="journal article" date="2014" name="Int. J. Syst. Evol. Microbiol.">
        <title>Complete genome sequence of Corynebacterium casei LMG S-19264T (=DSM 44701T), isolated from a smear-ripened cheese.</title>
        <authorList>
            <consortium name="US DOE Joint Genome Institute (JGI-PGF)"/>
            <person name="Walter F."/>
            <person name="Albersmeier A."/>
            <person name="Kalinowski J."/>
            <person name="Ruckert C."/>
        </authorList>
    </citation>
    <scope>NUCLEOTIDE SEQUENCE</scope>
    <source>
        <strain evidence="3">VKM B-2484</strain>
    </source>
</reference>
<feature type="domain" description="UspA" evidence="2">
    <location>
        <begin position="219"/>
        <end position="270"/>
    </location>
</feature>
<evidence type="ECO:0000259" key="2">
    <source>
        <dbReference type="Pfam" id="PF00582"/>
    </source>
</evidence>
<dbReference type="EMBL" id="BSFJ01000014">
    <property type="protein sequence ID" value="GLK72398.1"/>
    <property type="molecule type" value="Genomic_DNA"/>
</dbReference>
<evidence type="ECO:0000256" key="1">
    <source>
        <dbReference type="ARBA" id="ARBA00008791"/>
    </source>
</evidence>
<evidence type="ECO:0000313" key="4">
    <source>
        <dbReference type="Proteomes" id="UP001143370"/>
    </source>
</evidence>